<dbReference type="EMBL" id="AUPC02000410">
    <property type="protein sequence ID" value="POG60086.1"/>
    <property type="molecule type" value="Genomic_DNA"/>
</dbReference>
<accession>A0A2P4P3W6</accession>
<evidence type="ECO:0000256" key="1">
    <source>
        <dbReference type="ARBA" id="ARBA00022737"/>
    </source>
</evidence>
<keyword evidence="2 3" id="KW-0802">TPR repeat</keyword>
<dbReference type="Gene3D" id="1.25.40.10">
    <property type="entry name" value="Tetratricopeptide repeat domain"/>
    <property type="match status" value="2"/>
</dbReference>
<evidence type="ECO:0000256" key="2">
    <source>
        <dbReference type="ARBA" id="ARBA00022803"/>
    </source>
</evidence>
<feature type="repeat" description="TPR" evidence="3">
    <location>
        <begin position="792"/>
        <end position="825"/>
    </location>
</feature>
<reference evidence="4 5" key="1">
    <citation type="journal article" date="2013" name="Proc. Natl. Acad. Sci. U.S.A.">
        <title>Genome of an arbuscular mycorrhizal fungus provides insight into the oldest plant symbiosis.</title>
        <authorList>
            <person name="Tisserant E."/>
            <person name="Malbreil M."/>
            <person name="Kuo A."/>
            <person name="Kohler A."/>
            <person name="Symeonidi A."/>
            <person name="Balestrini R."/>
            <person name="Charron P."/>
            <person name="Duensing N."/>
            <person name="Frei Dit Frey N."/>
            <person name="Gianinazzi-Pearson V."/>
            <person name="Gilbert L.B."/>
            <person name="Handa Y."/>
            <person name="Herr J.R."/>
            <person name="Hijri M."/>
            <person name="Koul R."/>
            <person name="Kawaguchi M."/>
            <person name="Krajinski F."/>
            <person name="Lammers P.J."/>
            <person name="Masclaux F.G."/>
            <person name="Murat C."/>
            <person name="Morin E."/>
            <person name="Ndikumana S."/>
            <person name="Pagni M."/>
            <person name="Petitpierre D."/>
            <person name="Requena N."/>
            <person name="Rosikiewicz P."/>
            <person name="Riley R."/>
            <person name="Saito K."/>
            <person name="San Clemente H."/>
            <person name="Shapiro H."/>
            <person name="van Tuinen D."/>
            <person name="Becard G."/>
            <person name="Bonfante P."/>
            <person name="Paszkowski U."/>
            <person name="Shachar-Hill Y.Y."/>
            <person name="Tuskan G.A."/>
            <person name="Young P.W."/>
            <person name="Sanders I.R."/>
            <person name="Henrissat B."/>
            <person name="Rensing S.A."/>
            <person name="Grigoriev I.V."/>
            <person name="Corradi N."/>
            <person name="Roux C."/>
            <person name="Martin F."/>
        </authorList>
    </citation>
    <scope>NUCLEOTIDE SEQUENCE [LARGE SCALE GENOMIC DNA]</scope>
    <source>
        <strain evidence="4 5">DAOM 197198</strain>
    </source>
</reference>
<dbReference type="Gene3D" id="3.30.40.10">
    <property type="entry name" value="Zinc/RING finger domain, C3HC4 (zinc finger)"/>
    <property type="match status" value="1"/>
</dbReference>
<evidence type="ECO:0000256" key="3">
    <source>
        <dbReference type="PROSITE-ProRule" id="PRU00339"/>
    </source>
</evidence>
<dbReference type="InterPro" id="IPR011990">
    <property type="entry name" value="TPR-like_helical_dom_sf"/>
</dbReference>
<dbReference type="VEuPathDB" id="FungiDB:RhiirFUN_013016"/>
<dbReference type="InterPro" id="IPR051685">
    <property type="entry name" value="Ycf3/AcsC/BcsC/TPR_MFPF"/>
</dbReference>
<dbReference type="SUPFAM" id="SSF48452">
    <property type="entry name" value="TPR-like"/>
    <property type="match status" value="1"/>
</dbReference>
<dbReference type="Proteomes" id="UP000018888">
    <property type="component" value="Unassembled WGS sequence"/>
</dbReference>
<feature type="repeat" description="TPR" evidence="3">
    <location>
        <begin position="724"/>
        <end position="757"/>
    </location>
</feature>
<gene>
    <name evidence="4" type="ORF">GLOIN_2v1788324</name>
</gene>
<keyword evidence="1" id="KW-0677">Repeat</keyword>
<dbReference type="Gene3D" id="1.25.40.1040">
    <property type="match status" value="1"/>
</dbReference>
<dbReference type="InterPro" id="IPR019734">
    <property type="entry name" value="TPR_rpt"/>
</dbReference>
<evidence type="ECO:0008006" key="6">
    <source>
        <dbReference type="Google" id="ProtNLM"/>
    </source>
</evidence>
<reference evidence="4 5" key="2">
    <citation type="journal article" date="2018" name="New Phytol.">
        <title>High intraspecific genome diversity in the model arbuscular mycorrhizal symbiont Rhizophagus irregularis.</title>
        <authorList>
            <person name="Chen E.C.H."/>
            <person name="Morin E."/>
            <person name="Beaudet D."/>
            <person name="Noel J."/>
            <person name="Yildirir G."/>
            <person name="Ndikumana S."/>
            <person name="Charron P."/>
            <person name="St-Onge C."/>
            <person name="Giorgi J."/>
            <person name="Kruger M."/>
            <person name="Marton T."/>
            <person name="Ropars J."/>
            <person name="Grigoriev I.V."/>
            <person name="Hainaut M."/>
            <person name="Henrissat B."/>
            <person name="Roux C."/>
            <person name="Martin F."/>
            <person name="Corradi N."/>
        </authorList>
    </citation>
    <scope>NUCLEOTIDE SEQUENCE [LARGE SCALE GENOMIC DNA]</scope>
    <source>
        <strain evidence="4 5">DAOM 197198</strain>
    </source>
</reference>
<dbReference type="InterPro" id="IPR013083">
    <property type="entry name" value="Znf_RING/FYVE/PHD"/>
</dbReference>
<sequence length="1215" mass="142557">MEGNSNQNGSSSSGKSSIEFRLPLLENISNTNCILLELEQDGFITPDKKAEELIKNLSKLKYLFALKLLFENPFNQFSDEVLRNSLVALADPTHFDYYGKQSMIRLELHIRTWIAVLEKICVTPMRLSKKLRDKAYSSLAKFAEIHKKTTQVMQEGIDNNFRSGFNQFNQLHDNKEDKGIINKQNYNIDFLLIHLRDTLHSLRDDETWFQEIIRRTKEVLKTALNITPGVLSTLAPGVPLPNDNCSILSMLTQLRKGLNFKYPVASYYIDWRIMLIIQHNLFNWSGGTENIISKKFQEMVLMEYFWSYLEKEWSNVSENSILDSQSKFDEVSNKLVKVLRNTGSFINGLSENEPLALPHTLWFGILDLAQNLIQRSTLKSTHGLCYYLAIESLNRAPSSFIQFKAIEILFHLHNINNQMFSLIEIDFDQYVQKLNGNSSTTESSEKFKNLLTFVKKKCTDEFNLLNYNIEKGKGKGKEKNTNLTKNISKLGEILEMIANEMTCPIGHEPTDKLCVLKCQHILSFNSLKKLKQKNCPECRENIEDNDIRYLPQNVIYKHLYSQFFESGHILPSTEKEDSTNINHYDSDSSDSEVDLILTKKKKFLKVIKFNSNISLKSIFQIGRKRHQTYLSAIRELKEKNYKNAEHWCKEFLKIFPKSYSMRCILAYTYRCLNDYKQAYLYINEAIKLKGIKPIAWHIRGEIQFKQGNYNDTVRDLTYCNVKTSNSYTMLGISYYNNNYSEYALKNFNIALQNDPDNYLCLKYCAYIYEKQGKFSDNLKMLDKLLNIDEKDSLILCYYGEILSKMEKYNDAILYFTEAANIDPENIHILNRRAIGYFALQEYKKALSDFNSVIQLDNSNILAYYCKGLIYIIIMEDNSNSMAAFKKCVELDPNNDIEKMYLKDSSNYLSQISNIDYNLKCSPNYHNLIAEINQFANVNQSTNINNHDKSLLFMRCKINIELEKYEDAASDLDRLFVPNEDILLVYLLQKYSDFWLYLCKSYFNNFVQLGITSNYFDLYMYREQGIYFMSNLMKFNYNYQFQKSNLNRRTLSLKNNLRLPKFSIADIFPTEKNCYDIIWKINIKKIISSDCFIRFVVEKIPIYMENREKKHVLTYEDLLELEGLGWILYVPLRSIYLNKHNKIQLSIETKKDSIDMQIEYVRIIPNCDRKEKIYFPKMDHLIPSYTNNIPETFKDKYFLRKETENLLELKDIISSL</sequence>
<dbReference type="Pfam" id="PF12895">
    <property type="entry name" value="ANAPC3"/>
    <property type="match status" value="1"/>
</dbReference>
<proteinExistence type="predicted"/>
<comment type="caution">
    <text evidence="4">The sequence shown here is derived from an EMBL/GenBank/DDBJ whole genome shotgun (WGS) entry which is preliminary data.</text>
</comment>
<dbReference type="Pfam" id="PF13181">
    <property type="entry name" value="TPR_8"/>
    <property type="match status" value="2"/>
</dbReference>
<feature type="repeat" description="TPR" evidence="3">
    <location>
        <begin position="826"/>
        <end position="859"/>
    </location>
</feature>
<protein>
    <recommendedName>
        <fullName evidence="6">TPR-like protein</fullName>
    </recommendedName>
</protein>
<evidence type="ECO:0000313" key="4">
    <source>
        <dbReference type="EMBL" id="POG60086.1"/>
    </source>
</evidence>
<name>A0A2P4P3W6_RHIID</name>
<dbReference type="PANTHER" id="PTHR44943:SF8">
    <property type="entry name" value="TPR REPEAT-CONTAINING PROTEIN MJ0263"/>
    <property type="match status" value="1"/>
</dbReference>
<dbReference type="AlphaFoldDB" id="A0A2P4P3W6"/>
<dbReference type="SMART" id="SM00028">
    <property type="entry name" value="TPR"/>
    <property type="match status" value="6"/>
</dbReference>
<dbReference type="PANTHER" id="PTHR44943">
    <property type="entry name" value="CELLULOSE SYNTHASE OPERON PROTEIN C"/>
    <property type="match status" value="1"/>
</dbReference>
<evidence type="ECO:0000313" key="5">
    <source>
        <dbReference type="Proteomes" id="UP000018888"/>
    </source>
</evidence>
<keyword evidence="5" id="KW-1185">Reference proteome</keyword>
<dbReference type="PROSITE" id="PS50005">
    <property type="entry name" value="TPR"/>
    <property type="match status" value="3"/>
</dbReference>
<organism evidence="4 5">
    <name type="scientific">Rhizophagus irregularis (strain DAOM 181602 / DAOM 197198 / MUCL 43194)</name>
    <name type="common">Arbuscular mycorrhizal fungus</name>
    <name type="synonym">Glomus intraradices</name>
    <dbReference type="NCBI Taxonomy" id="747089"/>
    <lineage>
        <taxon>Eukaryota</taxon>
        <taxon>Fungi</taxon>
        <taxon>Fungi incertae sedis</taxon>
        <taxon>Mucoromycota</taxon>
        <taxon>Glomeromycotina</taxon>
        <taxon>Glomeromycetes</taxon>
        <taxon>Glomerales</taxon>
        <taxon>Glomeraceae</taxon>
        <taxon>Rhizophagus</taxon>
    </lineage>
</organism>
<dbReference type="SUPFAM" id="SSF57850">
    <property type="entry name" value="RING/U-box"/>
    <property type="match status" value="1"/>
</dbReference>